<dbReference type="GO" id="GO:0098553">
    <property type="term" value="C:lumenal side of endoplasmic reticulum membrane"/>
    <property type="evidence" value="ECO:0007669"/>
    <property type="project" value="TreeGrafter"/>
</dbReference>
<keyword evidence="1" id="KW-1133">Transmembrane helix</keyword>
<dbReference type="EMBL" id="BFAA01027341">
    <property type="protein sequence ID" value="GCB82395.1"/>
    <property type="molecule type" value="Genomic_DNA"/>
</dbReference>
<keyword evidence="1" id="KW-0812">Transmembrane</keyword>
<dbReference type="InterPro" id="IPR007369">
    <property type="entry name" value="Peptidase_A22B_SPP"/>
</dbReference>
<keyword evidence="1" id="KW-0472">Membrane</keyword>
<dbReference type="GO" id="GO:0098554">
    <property type="term" value="C:cytoplasmic side of endoplasmic reticulum membrane"/>
    <property type="evidence" value="ECO:0007669"/>
    <property type="project" value="TreeGrafter"/>
</dbReference>
<dbReference type="PANTHER" id="PTHR12174">
    <property type="entry name" value="SIGNAL PEPTIDE PEPTIDASE"/>
    <property type="match status" value="1"/>
</dbReference>
<dbReference type="Pfam" id="PF04258">
    <property type="entry name" value="Peptidase_A22B"/>
    <property type="match status" value="1"/>
</dbReference>
<keyword evidence="3" id="KW-1185">Reference proteome</keyword>
<evidence type="ECO:0000313" key="2">
    <source>
        <dbReference type="EMBL" id="GCB82395.1"/>
    </source>
</evidence>
<dbReference type="GO" id="GO:0042500">
    <property type="term" value="F:aspartic endopeptidase activity, intramembrane cleaving"/>
    <property type="evidence" value="ECO:0007669"/>
    <property type="project" value="InterPro"/>
</dbReference>
<sequence length="52" mass="6199">WVWILHDCLGVAFCLNFMKTLKMPHFKSCVILLVLLLIYDVFFVFISPFFTK</sequence>
<dbReference type="PANTHER" id="PTHR12174:SF34">
    <property type="entry name" value="SIGNAL PEPTIDE PEPTIDASE-LIKE 2A"/>
    <property type="match status" value="1"/>
</dbReference>
<reference evidence="2 3" key="1">
    <citation type="journal article" date="2018" name="Nat. Ecol. Evol.">
        <title>Shark genomes provide insights into elasmobranch evolution and the origin of vertebrates.</title>
        <authorList>
            <person name="Hara Y"/>
            <person name="Yamaguchi K"/>
            <person name="Onimaru K"/>
            <person name="Kadota M"/>
            <person name="Koyanagi M"/>
            <person name="Keeley SD"/>
            <person name="Tatsumi K"/>
            <person name="Tanaka K"/>
            <person name="Motone F"/>
            <person name="Kageyama Y"/>
            <person name="Nozu R"/>
            <person name="Adachi N"/>
            <person name="Nishimura O"/>
            <person name="Nakagawa R"/>
            <person name="Tanegashima C"/>
            <person name="Kiyatake I"/>
            <person name="Matsumoto R"/>
            <person name="Murakumo K"/>
            <person name="Nishida K"/>
            <person name="Terakita A"/>
            <person name="Kuratani S"/>
            <person name="Sato K"/>
            <person name="Hyodo S Kuraku.S."/>
        </authorList>
    </citation>
    <scope>NUCLEOTIDE SEQUENCE [LARGE SCALE GENOMIC DNA]</scope>
</reference>
<name>A0A401QAJ2_SCYTO</name>
<evidence type="ECO:0000256" key="1">
    <source>
        <dbReference type="SAM" id="Phobius"/>
    </source>
</evidence>
<evidence type="ECO:0000313" key="3">
    <source>
        <dbReference type="Proteomes" id="UP000288216"/>
    </source>
</evidence>
<dbReference type="AlphaFoldDB" id="A0A401QAJ2"/>
<dbReference type="Proteomes" id="UP000288216">
    <property type="component" value="Unassembled WGS sequence"/>
</dbReference>
<accession>A0A401QAJ2</accession>
<feature type="transmembrane region" description="Helical" evidence="1">
    <location>
        <begin position="29"/>
        <end position="50"/>
    </location>
</feature>
<gene>
    <name evidence="2" type="ORF">scyTo_0023219</name>
</gene>
<protein>
    <submittedName>
        <fullName evidence="2">Uncharacterized protein</fullName>
    </submittedName>
</protein>
<dbReference type="GO" id="GO:0005765">
    <property type="term" value="C:lysosomal membrane"/>
    <property type="evidence" value="ECO:0007669"/>
    <property type="project" value="TreeGrafter"/>
</dbReference>
<dbReference type="GO" id="GO:0030660">
    <property type="term" value="C:Golgi-associated vesicle membrane"/>
    <property type="evidence" value="ECO:0007669"/>
    <property type="project" value="TreeGrafter"/>
</dbReference>
<proteinExistence type="predicted"/>
<organism evidence="2 3">
    <name type="scientific">Scyliorhinus torazame</name>
    <name type="common">Cloudy catshark</name>
    <name type="synonym">Catulus torazame</name>
    <dbReference type="NCBI Taxonomy" id="75743"/>
    <lineage>
        <taxon>Eukaryota</taxon>
        <taxon>Metazoa</taxon>
        <taxon>Chordata</taxon>
        <taxon>Craniata</taxon>
        <taxon>Vertebrata</taxon>
        <taxon>Chondrichthyes</taxon>
        <taxon>Elasmobranchii</taxon>
        <taxon>Galeomorphii</taxon>
        <taxon>Galeoidea</taxon>
        <taxon>Carcharhiniformes</taxon>
        <taxon>Scyliorhinidae</taxon>
        <taxon>Scyliorhinus</taxon>
    </lineage>
</organism>
<feature type="non-terminal residue" evidence="2">
    <location>
        <position position="1"/>
    </location>
</feature>
<feature type="non-terminal residue" evidence="2">
    <location>
        <position position="52"/>
    </location>
</feature>
<comment type="caution">
    <text evidence="2">The sequence shown here is derived from an EMBL/GenBank/DDBJ whole genome shotgun (WGS) entry which is preliminary data.</text>
</comment>
<dbReference type="GO" id="GO:0033619">
    <property type="term" value="P:membrane protein proteolysis"/>
    <property type="evidence" value="ECO:0007669"/>
    <property type="project" value="TreeGrafter"/>
</dbReference>